<keyword evidence="4" id="KW-1185">Reference proteome</keyword>
<gene>
    <name evidence="3" type="ORF">PRK78_004108</name>
</gene>
<protein>
    <submittedName>
        <fullName evidence="3">Uncharacterized protein</fullName>
    </submittedName>
</protein>
<evidence type="ECO:0000313" key="4">
    <source>
        <dbReference type="Proteomes" id="UP001219355"/>
    </source>
</evidence>
<feature type="compositionally biased region" description="Basic and acidic residues" evidence="1">
    <location>
        <begin position="863"/>
        <end position="881"/>
    </location>
</feature>
<feature type="transmembrane region" description="Helical" evidence="2">
    <location>
        <begin position="754"/>
        <end position="778"/>
    </location>
</feature>
<dbReference type="Proteomes" id="UP001219355">
    <property type="component" value="Chromosome 2"/>
</dbReference>
<name>A0AAF0DKJ0_9EURO</name>
<evidence type="ECO:0000256" key="2">
    <source>
        <dbReference type="SAM" id="Phobius"/>
    </source>
</evidence>
<dbReference type="EMBL" id="CP120628">
    <property type="protein sequence ID" value="WEW58640.1"/>
    <property type="molecule type" value="Genomic_DNA"/>
</dbReference>
<accession>A0AAF0DKJ0</accession>
<reference evidence="3" key="1">
    <citation type="submission" date="2023-03" db="EMBL/GenBank/DDBJ databases">
        <title>Emydomyces testavorans Genome Sequence.</title>
        <authorList>
            <person name="Hoyer L."/>
        </authorList>
    </citation>
    <scope>NUCLEOTIDE SEQUENCE</scope>
    <source>
        <strain evidence="3">16-2883</strain>
    </source>
</reference>
<proteinExistence type="predicted"/>
<organism evidence="3 4">
    <name type="scientific">Emydomyces testavorans</name>
    <dbReference type="NCBI Taxonomy" id="2070801"/>
    <lineage>
        <taxon>Eukaryota</taxon>
        <taxon>Fungi</taxon>
        <taxon>Dikarya</taxon>
        <taxon>Ascomycota</taxon>
        <taxon>Pezizomycotina</taxon>
        <taxon>Eurotiomycetes</taxon>
        <taxon>Eurotiomycetidae</taxon>
        <taxon>Onygenales</taxon>
        <taxon>Nannizziopsiaceae</taxon>
        <taxon>Emydomyces</taxon>
    </lineage>
</organism>
<feature type="region of interest" description="Disordered" evidence="1">
    <location>
        <begin position="849"/>
        <end position="881"/>
    </location>
</feature>
<sequence>MDPFLEPCKKVPSVEILQAPMQSNLFLDLSTIGSRCLGKGARIREDRRSSFDKSVEPRNLNKLQCGSEMEWSLLKSEKDRAKSVDKMLSIAQVSGLIAAAVMIDAVSTHHVQHPTNSFSWISTVGAGILVLSGVLTPLGLHETVVPGDPESVQFEYVKDPSQWGKVTLPRPNSKFTRLCESGRTINCPGQFQGVIFNETSPGRFESVETYPSATINLTIPRNFTAMFSSATADRGNTLSGLFDIQYRRWKIGRWGVYDKGQPYVKGDSRQIESLITQNTKPLLREGLIIDMRETPGIGFRNHTVPVGLEHGGTWSEDITWIEPVTRCADTNLSVELRTENSVEKVSDNHTFFIVDRGAFVDLDQTALETRPWIDNQTLDLFGRAHKAARMHNVLFAATMNISLPLNPPTKTLPKIQIKETDGPTLNVFSYLNFDTISLVGMKGLGGSVPEIPAYNSSDPKSPKFVPYYPDGFVKLVALNYSAITQICRGYYSVGSSDLDLRANNITYPAVQCGYLIGAPGTASPENVSPSEFSGIETRQKNLYVCASAVRASVKTVDFRYNGTGGTFSNLEVLRIADKTYPDEGSKPLWASEHSFDKRMKFDPLWGLIDERFANMEGFYSLRAEKLWLATSPFLTTNFGETEGYDALAAVSGFNRRLGNLYGSLNVKARDYSGQFEYALFERFQQLSKNETTASQIPSLILNDGLAGGLVGTKTSISTKYVSWPASMAVDDPPRGFPRAKVIKYKRVIRYDIRYAIPAFLVLAIYVAALVGASVVAVVSPSIIRTMQHMYNQTSAGRLAVNLLRDGVGYDYKQPSSEWVKGDGKLQLRFGAMGEPEEQYFCMIVPESPNHEPKSGGRLLPVVEDSHTMDVEPPKQSDRRGI</sequence>
<evidence type="ECO:0000313" key="3">
    <source>
        <dbReference type="EMBL" id="WEW58640.1"/>
    </source>
</evidence>
<evidence type="ECO:0000256" key="1">
    <source>
        <dbReference type="SAM" id="MobiDB-lite"/>
    </source>
</evidence>
<keyword evidence="2" id="KW-1133">Transmembrane helix</keyword>
<keyword evidence="2" id="KW-0812">Transmembrane</keyword>
<dbReference type="AlphaFoldDB" id="A0AAF0DKJ0"/>
<keyword evidence="2" id="KW-0472">Membrane</keyword>